<dbReference type="GO" id="GO:0004497">
    <property type="term" value="F:monooxygenase activity"/>
    <property type="evidence" value="ECO:0007669"/>
    <property type="project" value="UniProtKB-KW"/>
</dbReference>
<dbReference type="InterPro" id="IPR017972">
    <property type="entry name" value="Cyt_P450_CS"/>
</dbReference>
<dbReference type="PROSITE" id="PS00086">
    <property type="entry name" value="CYTOCHROME_P450"/>
    <property type="match status" value="1"/>
</dbReference>
<evidence type="ECO:0000313" key="16">
    <source>
        <dbReference type="EMBL" id="PPQ63711.1"/>
    </source>
</evidence>
<dbReference type="InterPro" id="IPR036396">
    <property type="entry name" value="Cyt_P450_sf"/>
</dbReference>
<comment type="subcellular location">
    <subcellularLocation>
        <location evidence="2">Membrane</location>
    </subcellularLocation>
</comment>
<comment type="similarity">
    <text evidence="4 14">Belongs to the cytochrome P450 family.</text>
</comment>
<comment type="pathway">
    <text evidence="3">Secondary metabolite biosynthesis; terpenoid biosynthesis.</text>
</comment>
<dbReference type="EMBL" id="NHTK01006113">
    <property type="protein sequence ID" value="PPQ63711.1"/>
    <property type="molecule type" value="Genomic_DNA"/>
</dbReference>
<evidence type="ECO:0000256" key="9">
    <source>
        <dbReference type="ARBA" id="ARBA00023002"/>
    </source>
</evidence>
<evidence type="ECO:0000256" key="10">
    <source>
        <dbReference type="ARBA" id="ARBA00023004"/>
    </source>
</evidence>
<reference evidence="16 17" key="1">
    <citation type="journal article" date="2018" name="Evol. Lett.">
        <title>Horizontal gene cluster transfer increased hallucinogenic mushroom diversity.</title>
        <authorList>
            <person name="Reynolds H.T."/>
            <person name="Vijayakumar V."/>
            <person name="Gluck-Thaler E."/>
            <person name="Korotkin H.B."/>
            <person name="Matheny P.B."/>
            <person name="Slot J.C."/>
        </authorList>
    </citation>
    <scope>NUCLEOTIDE SEQUENCE [LARGE SCALE GENOMIC DNA]</scope>
    <source>
        <strain evidence="16 17">2629</strain>
    </source>
</reference>
<evidence type="ECO:0000256" key="5">
    <source>
        <dbReference type="ARBA" id="ARBA00022617"/>
    </source>
</evidence>
<feature type="binding site" description="axial binding residue" evidence="13">
    <location>
        <position position="475"/>
    </location>
    <ligand>
        <name>heme</name>
        <dbReference type="ChEBI" id="CHEBI:30413"/>
    </ligand>
    <ligandPart>
        <name>Fe</name>
        <dbReference type="ChEBI" id="CHEBI:18248"/>
    </ligandPart>
</feature>
<evidence type="ECO:0000256" key="1">
    <source>
        <dbReference type="ARBA" id="ARBA00001971"/>
    </source>
</evidence>
<dbReference type="InterPro" id="IPR050121">
    <property type="entry name" value="Cytochrome_P450_monoxygenase"/>
</dbReference>
<dbReference type="PANTHER" id="PTHR24305">
    <property type="entry name" value="CYTOCHROME P450"/>
    <property type="match status" value="1"/>
</dbReference>
<evidence type="ECO:0000256" key="15">
    <source>
        <dbReference type="SAM" id="Phobius"/>
    </source>
</evidence>
<comment type="cofactor">
    <cofactor evidence="1 13">
        <name>heme</name>
        <dbReference type="ChEBI" id="CHEBI:30413"/>
    </cofactor>
</comment>
<dbReference type="Pfam" id="PF00067">
    <property type="entry name" value="p450"/>
    <property type="match status" value="2"/>
</dbReference>
<evidence type="ECO:0000256" key="4">
    <source>
        <dbReference type="ARBA" id="ARBA00010617"/>
    </source>
</evidence>
<dbReference type="GO" id="GO:0020037">
    <property type="term" value="F:heme binding"/>
    <property type="evidence" value="ECO:0007669"/>
    <property type="project" value="InterPro"/>
</dbReference>
<sequence>MLAPLIQKLSLVWIGFTTVLLAHYIVHTLGTHRTLRKIPGPAVSTLLWGEEWDLFHSKPGSLYVNWHGRFGRVVSFTGAFGHQILSITDPRAIHFILGEGAYQFPKPAGVRAWFKATLGEGILWVEGKVEHEFQRRLLVPALNQTSVRGLTSIFLETSLYMADQWTKLLENHETDQLEIEITYWAGRFALDTIGRAAFGHDFNCLSGDPHELAEALDGLTNNEHRPSSFYMRALFWIFPSILFIGKKGQMIREVKRRLGSEAKRMWSDTKTLQDSGNQTLMANMLRCDDSSQMTEEEVVSQMRTVISAGYETVSAIVAWMLFEISIHPKFQEQLRLEIASIPEPTFDQLNTKFPLLDAALKETLRLHPAILENHHEVFVSPSTSNDKHFYLSTQAAQTITVPLSEPLAETGEMRLVVPAGTLISIPVNVLQTDKEIWGDDADEFQPSRWLEGGKGVATLPKGRELFAFSAGPRSCIGKSFAMAEIKVGFSHKIHAKLTVMQALMITLLQRFSFQCKHEIEPFQSFVIRPRVKGENASSLPLLVTRL</sequence>
<evidence type="ECO:0000256" key="11">
    <source>
        <dbReference type="ARBA" id="ARBA00023033"/>
    </source>
</evidence>
<keyword evidence="17" id="KW-1185">Reference proteome</keyword>
<evidence type="ECO:0000256" key="14">
    <source>
        <dbReference type="RuleBase" id="RU000461"/>
    </source>
</evidence>
<keyword evidence="8 15" id="KW-1133">Transmembrane helix</keyword>
<keyword evidence="6 15" id="KW-0812">Transmembrane</keyword>
<protein>
    <recommendedName>
        <fullName evidence="18">Cytochrome P450</fullName>
    </recommendedName>
</protein>
<evidence type="ECO:0000256" key="6">
    <source>
        <dbReference type="ARBA" id="ARBA00022692"/>
    </source>
</evidence>
<keyword evidence="7 13" id="KW-0479">Metal-binding</keyword>
<evidence type="ECO:0000256" key="3">
    <source>
        <dbReference type="ARBA" id="ARBA00004721"/>
    </source>
</evidence>
<dbReference type="GO" id="GO:0005506">
    <property type="term" value="F:iron ion binding"/>
    <property type="evidence" value="ECO:0007669"/>
    <property type="project" value="InterPro"/>
</dbReference>
<dbReference type="Proteomes" id="UP000284842">
    <property type="component" value="Unassembled WGS sequence"/>
</dbReference>
<feature type="transmembrane region" description="Helical" evidence="15">
    <location>
        <begin position="6"/>
        <end position="26"/>
    </location>
</feature>
<dbReference type="GO" id="GO:0016020">
    <property type="term" value="C:membrane"/>
    <property type="evidence" value="ECO:0007669"/>
    <property type="project" value="UniProtKB-SubCell"/>
</dbReference>
<dbReference type="PRINTS" id="PR00385">
    <property type="entry name" value="P450"/>
</dbReference>
<comment type="caution">
    <text evidence="16">The sequence shown here is derived from an EMBL/GenBank/DDBJ whole genome shotgun (WGS) entry which is preliminary data.</text>
</comment>
<dbReference type="PRINTS" id="PR00465">
    <property type="entry name" value="EP450IV"/>
</dbReference>
<name>A0A409VA54_9AGAR</name>
<organism evidence="16 17">
    <name type="scientific">Panaeolus cyanescens</name>
    <dbReference type="NCBI Taxonomy" id="181874"/>
    <lineage>
        <taxon>Eukaryota</taxon>
        <taxon>Fungi</taxon>
        <taxon>Dikarya</taxon>
        <taxon>Basidiomycota</taxon>
        <taxon>Agaricomycotina</taxon>
        <taxon>Agaricomycetes</taxon>
        <taxon>Agaricomycetidae</taxon>
        <taxon>Agaricales</taxon>
        <taxon>Agaricineae</taxon>
        <taxon>Galeropsidaceae</taxon>
        <taxon>Panaeolus</taxon>
    </lineage>
</organism>
<evidence type="ECO:0008006" key="18">
    <source>
        <dbReference type="Google" id="ProtNLM"/>
    </source>
</evidence>
<evidence type="ECO:0000256" key="7">
    <source>
        <dbReference type="ARBA" id="ARBA00022723"/>
    </source>
</evidence>
<dbReference type="PANTHER" id="PTHR24305:SF166">
    <property type="entry name" value="CYTOCHROME P450 12A4, MITOCHONDRIAL-RELATED"/>
    <property type="match status" value="1"/>
</dbReference>
<keyword evidence="5 13" id="KW-0349">Heme</keyword>
<dbReference type="STRING" id="181874.A0A409VA54"/>
<evidence type="ECO:0000256" key="2">
    <source>
        <dbReference type="ARBA" id="ARBA00004370"/>
    </source>
</evidence>
<dbReference type="OrthoDB" id="1470350at2759"/>
<dbReference type="InParanoid" id="A0A409VA54"/>
<keyword evidence="11 14" id="KW-0503">Monooxygenase</keyword>
<dbReference type="InterPro" id="IPR001128">
    <property type="entry name" value="Cyt_P450"/>
</dbReference>
<evidence type="ECO:0000313" key="17">
    <source>
        <dbReference type="Proteomes" id="UP000284842"/>
    </source>
</evidence>
<accession>A0A409VA54</accession>
<keyword evidence="12 15" id="KW-0472">Membrane</keyword>
<keyword evidence="9 14" id="KW-0560">Oxidoreductase</keyword>
<dbReference type="AlphaFoldDB" id="A0A409VA54"/>
<dbReference type="GO" id="GO:0016705">
    <property type="term" value="F:oxidoreductase activity, acting on paired donors, with incorporation or reduction of molecular oxygen"/>
    <property type="evidence" value="ECO:0007669"/>
    <property type="project" value="InterPro"/>
</dbReference>
<evidence type="ECO:0000256" key="13">
    <source>
        <dbReference type="PIRSR" id="PIRSR602403-1"/>
    </source>
</evidence>
<evidence type="ECO:0000256" key="8">
    <source>
        <dbReference type="ARBA" id="ARBA00022989"/>
    </source>
</evidence>
<evidence type="ECO:0000256" key="12">
    <source>
        <dbReference type="ARBA" id="ARBA00023136"/>
    </source>
</evidence>
<keyword evidence="10 13" id="KW-0408">Iron</keyword>
<dbReference type="Gene3D" id="1.10.630.10">
    <property type="entry name" value="Cytochrome P450"/>
    <property type="match status" value="1"/>
</dbReference>
<proteinExistence type="inferred from homology"/>
<dbReference type="InterPro" id="IPR002403">
    <property type="entry name" value="Cyt_P450_E_grp-IV"/>
</dbReference>
<gene>
    <name evidence="16" type="ORF">CVT24_004291</name>
</gene>
<dbReference type="SUPFAM" id="SSF48264">
    <property type="entry name" value="Cytochrome P450"/>
    <property type="match status" value="1"/>
</dbReference>